<proteinExistence type="predicted"/>
<organism evidence="1 2">
    <name type="scientific">Arcicella aurantiaca</name>
    <dbReference type="NCBI Taxonomy" id="591202"/>
    <lineage>
        <taxon>Bacteria</taxon>
        <taxon>Pseudomonadati</taxon>
        <taxon>Bacteroidota</taxon>
        <taxon>Cytophagia</taxon>
        <taxon>Cytophagales</taxon>
        <taxon>Flectobacillaceae</taxon>
        <taxon>Arcicella</taxon>
    </lineage>
</organism>
<dbReference type="AlphaFoldDB" id="A0A316DGG2"/>
<evidence type="ECO:0000313" key="1">
    <source>
        <dbReference type="EMBL" id="PWK17214.1"/>
    </source>
</evidence>
<sequence>MEKSVSMQAVELKNGLHSWIDQVRLDRNLFLNLPDINRSFNDDSTLAKDIIVFMAHRYKSDIFGYTSFTLNDFCATMKYKKPNLSKLHPLFEDPNNRPPMIEGYEFKSTFDYVMYQLAAQNVPLSSIKSTQIPTLKAFNVSFIQIISDIKIVYDTRRPQNKIYSLSLGRGFMENLINFYVSISLADYISVASNKHSGRIRNLYVYLAGMLPVLIYNKNTVLTPNFEMLCGIAGIEDKEPKHRKQRLIKYLETIRTNTSLKFDPQFVVGKDQKQAYTINLTFDMTNVNVESIKKNMYFKKIYDLFREAYEKRFPDKSDDFENFQNWLTDRENDQAIKDKVIRDAHRQTYMNSEKDVSEDQQLQFMMSEFLQNLKK</sequence>
<dbReference type="Proteomes" id="UP000245489">
    <property type="component" value="Unassembled WGS sequence"/>
</dbReference>
<dbReference type="RefSeq" id="WP_109745150.1">
    <property type="nucleotide sequence ID" value="NZ_QGGO01000037.1"/>
</dbReference>
<name>A0A316DGG2_9BACT</name>
<dbReference type="OrthoDB" id="920041at2"/>
<evidence type="ECO:0008006" key="3">
    <source>
        <dbReference type="Google" id="ProtNLM"/>
    </source>
</evidence>
<protein>
    <recommendedName>
        <fullName evidence="3">Replication initiator protein</fullName>
    </recommendedName>
</protein>
<comment type="caution">
    <text evidence="1">The sequence shown here is derived from an EMBL/GenBank/DDBJ whole genome shotgun (WGS) entry which is preliminary data.</text>
</comment>
<evidence type="ECO:0000313" key="2">
    <source>
        <dbReference type="Proteomes" id="UP000245489"/>
    </source>
</evidence>
<reference evidence="1 2" key="1">
    <citation type="submission" date="2018-05" db="EMBL/GenBank/DDBJ databases">
        <title>Genomic Encyclopedia of Archaeal and Bacterial Type Strains, Phase II (KMG-II): from individual species to whole genera.</title>
        <authorList>
            <person name="Goeker M."/>
        </authorList>
    </citation>
    <scope>NUCLEOTIDE SEQUENCE [LARGE SCALE GENOMIC DNA]</scope>
    <source>
        <strain evidence="1 2">DSM 22214</strain>
    </source>
</reference>
<dbReference type="EMBL" id="QGGO01000037">
    <property type="protein sequence ID" value="PWK17214.1"/>
    <property type="molecule type" value="Genomic_DNA"/>
</dbReference>
<keyword evidence="2" id="KW-1185">Reference proteome</keyword>
<accession>A0A316DGG2</accession>
<gene>
    <name evidence="1" type="ORF">LV89_04500</name>
</gene>